<feature type="region of interest" description="Disordered" evidence="1">
    <location>
        <begin position="147"/>
        <end position="169"/>
    </location>
</feature>
<dbReference type="Proteomes" id="UP001159363">
    <property type="component" value="Chromosome 4"/>
</dbReference>
<feature type="compositionally biased region" description="Polar residues" evidence="1">
    <location>
        <begin position="226"/>
        <end position="238"/>
    </location>
</feature>
<dbReference type="EMBL" id="JARBHB010000005">
    <property type="protein sequence ID" value="KAJ8882364.1"/>
    <property type="molecule type" value="Genomic_DNA"/>
</dbReference>
<comment type="caution">
    <text evidence="2">The sequence shown here is derived from an EMBL/GenBank/DDBJ whole genome shotgun (WGS) entry which is preliminary data.</text>
</comment>
<sequence>MKGPGNGKSRENPLINVIVRHDSQMRKSGVTRPGIEPGSPWWEASRLTAQPPWCHPTSVQSMSRQSQCSRVLQAPSRTVGFTRRFHAFSSIQATKTSLAVVPQSPVVVHSSLRSRTLARRPPSRTAGRWVAQVSPLSVFTGFPEEKQPATSASFQEEGRARRVSDYDAGQLSRRQRQHRFVVDGNKARQFSGLRLEATTRSEAHVWVDLTASMLLDLGCQAGSPASRKSLTARSSQSNERLDPRVSRSQSANGRAYMKGTTSPFCFRALICCAAMPSALPDARYFVEVDIASLASCNTPRVVRRKEKEGTFRHLTRPLSEMDEGRNGLEKLSDDWFPTFPRLNPRGGWPNECSLLAISVYKGYVIVVSRYIRATCLLSHPSVRNVPPITARRPPFEEELHRLAPPALSHRVHHTSCTRPPSPISLIPIGSPLGCGGVVVRILASHRVRFPARTPLDFRLWESYRTMQLVGGFSRGSPVSPPLPSGAVPFSLHSNLIGSQDLVVKGIPQNGRTRKKSSPVSHQCSPRFQYVEVRSRIGQGSIADHHLEGWDWMGVALQSVGENTPSTLAILSVLSWDFSVTHLCFHRARWRSGNSLDSHSGGPGFEPSGFRFPMVFRNQSRLGWLPNKRNGRFLPQSLFPVQLAPSLMISLSTRRTRKRHSVTYNRQVVERSWHATQESRSVFNMVASLPTCTKPHSLRADMGGLWPSSPHGASMVERLVCSPPTKANRVQSPAGSLLQDFRLRKSCQTMPLVSGFPRVSIVYPLPFIPAVLHTHLTSPSLALKSSFLGARRLCFVELRRSACCSRATSAALMFGRRGLVFLYTLPVFLDTPRWLGVIAICSRTLCGNDSGPACRIWSPWSIHGCTVVTGSCYVHRECTAVSKHQLTLQQFTTRHWSFRLLLACEWSEYIQFPLAARWLLAPAACTENVQ</sequence>
<keyword evidence="3" id="KW-1185">Reference proteome</keyword>
<protein>
    <submittedName>
        <fullName evidence="2">Uncharacterized protein</fullName>
    </submittedName>
</protein>
<name>A0ABQ9HDN3_9NEOP</name>
<feature type="region of interest" description="Disordered" evidence="1">
    <location>
        <begin position="224"/>
        <end position="254"/>
    </location>
</feature>
<accession>A0ABQ9HDN3</accession>
<proteinExistence type="predicted"/>
<evidence type="ECO:0000313" key="3">
    <source>
        <dbReference type="Proteomes" id="UP001159363"/>
    </source>
</evidence>
<reference evidence="2 3" key="1">
    <citation type="submission" date="2023-02" db="EMBL/GenBank/DDBJ databases">
        <title>LHISI_Scaffold_Assembly.</title>
        <authorList>
            <person name="Stuart O.P."/>
            <person name="Cleave R."/>
            <person name="Magrath M.J.L."/>
            <person name="Mikheyev A.S."/>
        </authorList>
    </citation>
    <scope>NUCLEOTIDE SEQUENCE [LARGE SCALE GENOMIC DNA]</scope>
    <source>
        <strain evidence="2">Daus_M_001</strain>
        <tissue evidence="2">Leg muscle</tissue>
    </source>
</reference>
<evidence type="ECO:0000256" key="1">
    <source>
        <dbReference type="SAM" id="MobiDB-lite"/>
    </source>
</evidence>
<feature type="compositionally biased region" description="Basic and acidic residues" evidence="1">
    <location>
        <begin position="156"/>
        <end position="165"/>
    </location>
</feature>
<organism evidence="2 3">
    <name type="scientific">Dryococelus australis</name>
    <dbReference type="NCBI Taxonomy" id="614101"/>
    <lineage>
        <taxon>Eukaryota</taxon>
        <taxon>Metazoa</taxon>
        <taxon>Ecdysozoa</taxon>
        <taxon>Arthropoda</taxon>
        <taxon>Hexapoda</taxon>
        <taxon>Insecta</taxon>
        <taxon>Pterygota</taxon>
        <taxon>Neoptera</taxon>
        <taxon>Polyneoptera</taxon>
        <taxon>Phasmatodea</taxon>
        <taxon>Verophasmatodea</taxon>
        <taxon>Anareolatae</taxon>
        <taxon>Phasmatidae</taxon>
        <taxon>Eurycanthinae</taxon>
        <taxon>Dryococelus</taxon>
    </lineage>
</organism>
<evidence type="ECO:0000313" key="2">
    <source>
        <dbReference type="EMBL" id="KAJ8882364.1"/>
    </source>
</evidence>
<gene>
    <name evidence="2" type="ORF">PR048_014168</name>
</gene>